<sequence length="334" mass="37973">MEDDLMNLDLYELIGAPPTASTKEIKTSYRKKALSCHPDKNPDNPRAAELFLQLSRVLEVLIDDSARAAYDKVFNARKQAKLRITQLDSKRRKFKEDLEAREEAYRRSQVNTAARSDEQKLKDEIERLKKEGSRQVEEEVAFVKQKIYEQLHSDNKGNVNGIGGRIKIKWKADKNDDENGGYNYEILHNILSKYGDISVLIISNTKKGSALVEYKEKSAAIMATQIEMGLAKNPLSLQGLWQSNSDDKQTKSSEHKFSNSPKLSTNIFPSTNQTSCNIKNNLPSYSSAPDIFQTMAMQNNLSDVDFENSVLNNMRRAEERKRLLAQMQAAEDET</sequence>
<dbReference type="PROSITE" id="PS50076">
    <property type="entry name" value="DNAJ_2"/>
    <property type="match status" value="1"/>
</dbReference>
<dbReference type="Pfam" id="PF00226">
    <property type="entry name" value="DnaJ"/>
    <property type="match status" value="1"/>
</dbReference>
<reference evidence="9" key="2">
    <citation type="submission" date="2023-03" db="EMBL/GenBank/DDBJ databases">
        <authorList>
            <person name="Inwood S.N."/>
            <person name="Skelly J.G."/>
            <person name="Guhlin J."/>
            <person name="Harrop T.W.R."/>
            <person name="Goldson S.G."/>
            <person name="Dearden P.K."/>
        </authorList>
    </citation>
    <scope>NUCLEOTIDE SEQUENCE</scope>
    <source>
        <strain evidence="9">Lincoln</strain>
        <tissue evidence="9">Whole body</tissue>
    </source>
</reference>
<dbReference type="GO" id="GO:0005681">
    <property type="term" value="C:spliceosomal complex"/>
    <property type="evidence" value="ECO:0007669"/>
    <property type="project" value="TreeGrafter"/>
</dbReference>
<dbReference type="Gene3D" id="3.30.70.330">
    <property type="match status" value="1"/>
</dbReference>
<dbReference type="GO" id="GO:0003676">
    <property type="term" value="F:nucleic acid binding"/>
    <property type="evidence" value="ECO:0007669"/>
    <property type="project" value="InterPro"/>
</dbReference>
<proteinExistence type="predicted"/>
<accession>A0AA39F1C6</accession>
<dbReference type="PANTHER" id="PTHR44313:SF1">
    <property type="entry name" value="DNAJ HOMOLOG SUBFAMILY C MEMBER 17"/>
    <property type="match status" value="1"/>
</dbReference>
<feature type="region of interest" description="Disordered" evidence="7">
    <location>
        <begin position="241"/>
        <end position="270"/>
    </location>
</feature>
<keyword evidence="10" id="KW-1185">Reference proteome</keyword>
<feature type="compositionally biased region" description="Polar residues" evidence="7">
    <location>
        <begin position="258"/>
        <end position="270"/>
    </location>
</feature>
<dbReference type="SUPFAM" id="SSF54928">
    <property type="entry name" value="RNA-binding domain, RBD"/>
    <property type="match status" value="1"/>
</dbReference>
<evidence type="ECO:0000256" key="6">
    <source>
        <dbReference type="SAM" id="Coils"/>
    </source>
</evidence>
<feature type="coiled-coil region" evidence="6">
    <location>
        <begin position="77"/>
        <end position="138"/>
    </location>
</feature>
<dbReference type="SUPFAM" id="SSF46565">
    <property type="entry name" value="Chaperone J-domain"/>
    <property type="match status" value="1"/>
</dbReference>
<dbReference type="InterPro" id="IPR036869">
    <property type="entry name" value="J_dom_sf"/>
</dbReference>
<dbReference type="Gene3D" id="1.10.287.110">
    <property type="entry name" value="DnaJ domain"/>
    <property type="match status" value="1"/>
</dbReference>
<feature type="domain" description="J" evidence="8">
    <location>
        <begin position="9"/>
        <end position="74"/>
    </location>
</feature>
<evidence type="ECO:0000256" key="3">
    <source>
        <dbReference type="ARBA" id="ARBA00022490"/>
    </source>
</evidence>
<comment type="caution">
    <text evidence="9">The sequence shown here is derived from an EMBL/GenBank/DDBJ whole genome shotgun (WGS) entry which is preliminary data.</text>
</comment>
<dbReference type="PRINTS" id="PR00625">
    <property type="entry name" value="JDOMAIN"/>
</dbReference>
<dbReference type="InterPro" id="IPR034254">
    <property type="entry name" value="DNAJC17_RRM"/>
</dbReference>
<dbReference type="InterPro" id="IPR001623">
    <property type="entry name" value="DnaJ_domain"/>
</dbReference>
<evidence type="ECO:0000256" key="2">
    <source>
        <dbReference type="ARBA" id="ARBA00004496"/>
    </source>
</evidence>
<keyword evidence="4" id="KW-0143">Chaperone</keyword>
<keyword evidence="3" id="KW-0963">Cytoplasm</keyword>
<dbReference type="InterPro" id="IPR052094">
    <property type="entry name" value="Pre-mRNA-splicing_ERAD"/>
</dbReference>
<evidence type="ECO:0000256" key="4">
    <source>
        <dbReference type="ARBA" id="ARBA00023186"/>
    </source>
</evidence>
<dbReference type="Proteomes" id="UP001168972">
    <property type="component" value="Unassembled WGS sequence"/>
</dbReference>
<reference evidence="9" key="1">
    <citation type="journal article" date="2023" name="bioRxiv">
        <title>Scaffold-level genome assemblies of two parasitoid biocontrol wasps reveal the parthenogenesis mechanism and an associated novel virus.</title>
        <authorList>
            <person name="Inwood S."/>
            <person name="Skelly J."/>
            <person name="Guhlin J."/>
            <person name="Harrop T."/>
            <person name="Goldson S."/>
            <person name="Dearden P."/>
        </authorList>
    </citation>
    <scope>NUCLEOTIDE SEQUENCE</scope>
    <source>
        <strain evidence="9">Lincoln</strain>
        <tissue evidence="9">Whole body</tissue>
    </source>
</reference>
<keyword evidence="5" id="KW-0539">Nucleus</keyword>
<gene>
    <name evidence="9" type="ORF">PV327_009768</name>
</gene>
<evidence type="ECO:0000313" key="9">
    <source>
        <dbReference type="EMBL" id="KAK0161281.1"/>
    </source>
</evidence>
<protein>
    <recommendedName>
        <fullName evidence="8">J domain-containing protein</fullName>
    </recommendedName>
</protein>
<dbReference type="AlphaFoldDB" id="A0AA39F1C6"/>
<dbReference type="CDD" id="cd06257">
    <property type="entry name" value="DnaJ"/>
    <property type="match status" value="1"/>
</dbReference>
<dbReference type="SMART" id="SM00271">
    <property type="entry name" value="DnaJ"/>
    <property type="match status" value="1"/>
</dbReference>
<evidence type="ECO:0000256" key="7">
    <source>
        <dbReference type="SAM" id="MobiDB-lite"/>
    </source>
</evidence>
<name>A0AA39F1C6_MICHY</name>
<comment type="subcellular location">
    <subcellularLocation>
        <location evidence="2">Cytoplasm</location>
    </subcellularLocation>
    <subcellularLocation>
        <location evidence="1">Nucleus</location>
    </subcellularLocation>
</comment>
<organism evidence="9 10">
    <name type="scientific">Microctonus hyperodae</name>
    <name type="common">Parasitoid wasp</name>
    <dbReference type="NCBI Taxonomy" id="165561"/>
    <lineage>
        <taxon>Eukaryota</taxon>
        <taxon>Metazoa</taxon>
        <taxon>Ecdysozoa</taxon>
        <taxon>Arthropoda</taxon>
        <taxon>Hexapoda</taxon>
        <taxon>Insecta</taxon>
        <taxon>Pterygota</taxon>
        <taxon>Neoptera</taxon>
        <taxon>Endopterygota</taxon>
        <taxon>Hymenoptera</taxon>
        <taxon>Apocrita</taxon>
        <taxon>Ichneumonoidea</taxon>
        <taxon>Braconidae</taxon>
        <taxon>Euphorinae</taxon>
        <taxon>Microctonus</taxon>
    </lineage>
</organism>
<dbReference type="CDD" id="cd12429">
    <property type="entry name" value="RRM_DNAJC17"/>
    <property type="match status" value="1"/>
</dbReference>
<dbReference type="InterPro" id="IPR035979">
    <property type="entry name" value="RBD_domain_sf"/>
</dbReference>
<evidence type="ECO:0000256" key="5">
    <source>
        <dbReference type="ARBA" id="ARBA00023242"/>
    </source>
</evidence>
<feature type="compositionally biased region" description="Basic and acidic residues" evidence="7">
    <location>
        <begin position="245"/>
        <end position="257"/>
    </location>
</feature>
<keyword evidence="6" id="KW-0175">Coiled coil</keyword>
<evidence type="ECO:0000259" key="8">
    <source>
        <dbReference type="PROSITE" id="PS50076"/>
    </source>
</evidence>
<dbReference type="PANTHER" id="PTHR44313">
    <property type="entry name" value="DNAJ HOMOLOG SUBFAMILY C MEMBER 17"/>
    <property type="match status" value="1"/>
</dbReference>
<evidence type="ECO:0000256" key="1">
    <source>
        <dbReference type="ARBA" id="ARBA00004123"/>
    </source>
</evidence>
<dbReference type="InterPro" id="IPR012677">
    <property type="entry name" value="Nucleotide-bd_a/b_plait_sf"/>
</dbReference>
<dbReference type="GO" id="GO:0005737">
    <property type="term" value="C:cytoplasm"/>
    <property type="evidence" value="ECO:0007669"/>
    <property type="project" value="UniProtKB-SubCell"/>
</dbReference>
<evidence type="ECO:0000313" key="10">
    <source>
        <dbReference type="Proteomes" id="UP001168972"/>
    </source>
</evidence>
<dbReference type="EMBL" id="JAQQBR010001835">
    <property type="protein sequence ID" value="KAK0161281.1"/>
    <property type="molecule type" value="Genomic_DNA"/>
</dbReference>
<dbReference type="GO" id="GO:0000390">
    <property type="term" value="P:spliceosomal complex disassembly"/>
    <property type="evidence" value="ECO:0007669"/>
    <property type="project" value="TreeGrafter"/>
</dbReference>